<protein>
    <submittedName>
        <fullName evidence="5">MalE-type ABC sugar transport system periplasmic component</fullName>
    </submittedName>
</protein>
<dbReference type="PANTHER" id="PTHR43649:SF14">
    <property type="entry name" value="BLR3389 PROTEIN"/>
    <property type="match status" value="1"/>
</dbReference>
<dbReference type="Proteomes" id="UP000029033">
    <property type="component" value="Unassembled WGS sequence"/>
</dbReference>
<comment type="similarity">
    <text evidence="1">Belongs to the bacterial solute-binding protein 1 family.</text>
</comment>
<dbReference type="RefSeq" id="WP_033518974.1">
    <property type="nucleotide sequence ID" value="NZ_CAUPKV010000004.1"/>
</dbReference>
<dbReference type="AlphaFoldDB" id="A0A087DG48"/>
<gene>
    <name evidence="5" type="ORF">BSCA_1708</name>
</gene>
<evidence type="ECO:0000256" key="1">
    <source>
        <dbReference type="ARBA" id="ARBA00008520"/>
    </source>
</evidence>
<dbReference type="PROSITE" id="PS51257">
    <property type="entry name" value="PROKAR_LIPOPROTEIN"/>
    <property type="match status" value="1"/>
</dbReference>
<feature type="chain" id="PRO_5039518229" evidence="4">
    <location>
        <begin position="22"/>
        <end position="436"/>
    </location>
</feature>
<dbReference type="PANTHER" id="PTHR43649">
    <property type="entry name" value="ARABINOSE-BINDING PROTEIN-RELATED"/>
    <property type="match status" value="1"/>
</dbReference>
<organism evidence="5 6">
    <name type="scientific">Bifidobacterium scardovii</name>
    <dbReference type="NCBI Taxonomy" id="158787"/>
    <lineage>
        <taxon>Bacteria</taxon>
        <taxon>Bacillati</taxon>
        <taxon>Actinomycetota</taxon>
        <taxon>Actinomycetes</taxon>
        <taxon>Bifidobacteriales</taxon>
        <taxon>Bifidobacteriaceae</taxon>
        <taxon>Bifidobacterium</taxon>
    </lineage>
</organism>
<dbReference type="STRING" id="158787.BSCA_1708"/>
<keyword evidence="2" id="KW-0813">Transport</keyword>
<dbReference type="eggNOG" id="COG1653">
    <property type="taxonomic scope" value="Bacteria"/>
</dbReference>
<dbReference type="Gene3D" id="3.40.190.10">
    <property type="entry name" value="Periplasmic binding protein-like II"/>
    <property type="match status" value="1"/>
</dbReference>
<dbReference type="SUPFAM" id="SSF53850">
    <property type="entry name" value="Periplasmic binding protein-like II"/>
    <property type="match status" value="1"/>
</dbReference>
<accession>A0A087DG48</accession>
<keyword evidence="3 4" id="KW-0732">Signal</keyword>
<dbReference type="GeneID" id="85166265"/>
<evidence type="ECO:0000256" key="3">
    <source>
        <dbReference type="ARBA" id="ARBA00022729"/>
    </source>
</evidence>
<dbReference type="InterPro" id="IPR006061">
    <property type="entry name" value="SBP_1_CS"/>
</dbReference>
<proteinExistence type="inferred from homology"/>
<dbReference type="EMBL" id="JGZO01000007">
    <property type="protein sequence ID" value="KFI94498.1"/>
    <property type="molecule type" value="Genomic_DNA"/>
</dbReference>
<keyword evidence="6" id="KW-1185">Reference proteome</keyword>
<dbReference type="PROSITE" id="PS01037">
    <property type="entry name" value="SBP_BACTERIAL_1"/>
    <property type="match status" value="1"/>
</dbReference>
<evidence type="ECO:0000313" key="6">
    <source>
        <dbReference type="Proteomes" id="UP000029033"/>
    </source>
</evidence>
<dbReference type="GO" id="GO:0055085">
    <property type="term" value="P:transmembrane transport"/>
    <property type="evidence" value="ECO:0007669"/>
    <property type="project" value="InterPro"/>
</dbReference>
<dbReference type="InterPro" id="IPR050490">
    <property type="entry name" value="Bact_solute-bd_prot1"/>
</dbReference>
<comment type="caution">
    <text evidence="5">The sequence shown here is derived from an EMBL/GenBank/DDBJ whole genome shotgun (WGS) entry which is preliminary data.</text>
</comment>
<reference evidence="5 6" key="1">
    <citation type="submission" date="2014-03" db="EMBL/GenBank/DDBJ databases">
        <title>Genomics of Bifidobacteria.</title>
        <authorList>
            <person name="Ventura M."/>
            <person name="Milani C."/>
            <person name="Lugli G.A."/>
        </authorList>
    </citation>
    <scope>NUCLEOTIDE SEQUENCE [LARGE SCALE GENOMIC DNA]</scope>
    <source>
        <strain evidence="5 6">LMG 21589</strain>
    </source>
</reference>
<name>A0A087DG48_9BIFI</name>
<evidence type="ECO:0000256" key="2">
    <source>
        <dbReference type="ARBA" id="ARBA00022448"/>
    </source>
</evidence>
<dbReference type="Pfam" id="PF01547">
    <property type="entry name" value="SBP_bac_1"/>
    <property type="match status" value="1"/>
</dbReference>
<evidence type="ECO:0000256" key="4">
    <source>
        <dbReference type="SAM" id="SignalP"/>
    </source>
</evidence>
<evidence type="ECO:0000313" key="5">
    <source>
        <dbReference type="EMBL" id="KFI94498.1"/>
    </source>
</evidence>
<feature type="signal peptide" evidence="4">
    <location>
        <begin position="1"/>
        <end position="21"/>
    </location>
</feature>
<dbReference type="OrthoDB" id="2515046at2"/>
<sequence>MRKSQVSGAIALACAGAMVLAGCGAGQHGAADRTPPDQKVTLTVWTGNTTPTQAAAKLFEKDHPNVTVKVETVTDAYKALDNAIQAGTGIPNVMEFEYITVPYFAIQNKIEDLGRYGAKNDGTFVDGAWQDVSFGGKPYAVPMDYGPTVMFYNQDTLAKAGVAEAPKTWDEFYEAAKKVHALGDNYHIINDAGDIFTMLSLIWQAGGRPFTVDGTKITVNVKDEGTKRAVGMWQRMIDEGLIATDIMTWSDDWNRALNDGTIATQIIGGWLTSSIADRAPLQSGKFRVAPMPQWKAGDNVGAENGGSGFAIPSAAKNKDVAWEFLQYMAYDDAGVQARVDAGVFPPNVKVLKDADFLSATNPYFGDQKYREVIADAASHVAAGWQYLPFMEKARYLYVDNMDYTKVSPSNTLQGLLDAWAGRIVDYGNKQGFDVSE</sequence>
<dbReference type="CDD" id="cd13585">
    <property type="entry name" value="PBP2_TMBP_like"/>
    <property type="match status" value="1"/>
</dbReference>
<dbReference type="InterPro" id="IPR006059">
    <property type="entry name" value="SBP"/>
</dbReference>
<keyword evidence="5" id="KW-0762">Sugar transport</keyword>